<dbReference type="InterPro" id="IPR051054">
    <property type="entry name" value="SorC_transcr_regulators"/>
</dbReference>
<evidence type="ECO:0000256" key="1">
    <source>
        <dbReference type="ARBA" id="ARBA00010466"/>
    </source>
</evidence>
<keyword evidence="2" id="KW-0805">Transcription regulation</keyword>
<accession>A0A2X0Q4M9</accession>
<name>A0A2X0Q4M9_BROTH</name>
<feature type="domain" description="Sugar-binding" evidence="5">
    <location>
        <begin position="59"/>
        <end position="311"/>
    </location>
</feature>
<reference evidence="7" key="1">
    <citation type="submission" date="2018-04" db="EMBL/GenBank/DDBJ databases">
        <authorList>
            <person name="Illikoud N."/>
        </authorList>
    </citation>
    <scope>NUCLEOTIDE SEQUENCE [LARGE SCALE GENOMIC DNA]</scope>
</reference>
<sequence>MDSDKLKEMKNVVEDYYLSGLKQSEIAKKNNLSKSKVSRLINEAKEKGYVEIKFKFPHEGDEELSNELKAALGLKHVFVSKFEKSDDKMLQNVAEGLIDYLDRILEEGQIVGVSWGKTMHSISKRLSPITERGLKVVQLHGGISNTITDTRSSDIVRNFGKVLKSDWYTLPVPSIVDNSFIAQTFREDSTIKSIFKMIAELEVAIFSVGTMNDNELGVKAGYFTPGQFNQLRIEGFVGDICSRYYKKNGEHSTGEIYNRIMGVSLEELANKKEKICLAFEERKARSIVSAVQGKYINTLFTDQATAIEILKLLTNDN</sequence>
<dbReference type="SUPFAM" id="SSF100950">
    <property type="entry name" value="NagB/RpiA/CoA transferase-like"/>
    <property type="match status" value="1"/>
</dbReference>
<dbReference type="InterPro" id="IPR007324">
    <property type="entry name" value="Sugar-bd_dom_put"/>
</dbReference>
<evidence type="ECO:0000256" key="4">
    <source>
        <dbReference type="ARBA" id="ARBA00023163"/>
    </source>
</evidence>
<keyword evidence="3" id="KW-0238">DNA-binding</keyword>
<evidence type="ECO:0000259" key="5">
    <source>
        <dbReference type="Pfam" id="PF04198"/>
    </source>
</evidence>
<proteinExistence type="inferred from homology"/>
<evidence type="ECO:0000256" key="2">
    <source>
        <dbReference type="ARBA" id="ARBA00023015"/>
    </source>
</evidence>
<dbReference type="PANTHER" id="PTHR34294:SF1">
    <property type="entry name" value="TRANSCRIPTIONAL REGULATOR LSRR"/>
    <property type="match status" value="1"/>
</dbReference>
<dbReference type="Proteomes" id="UP000270190">
    <property type="component" value="Unassembled WGS sequence"/>
</dbReference>
<dbReference type="EMBL" id="OUNC01000067">
    <property type="protein sequence ID" value="SPP30266.1"/>
    <property type="molecule type" value="Genomic_DNA"/>
</dbReference>
<gene>
    <name evidence="6" type="ORF">BTBSAS_70117</name>
</gene>
<dbReference type="GeneID" id="66537106"/>
<dbReference type="GO" id="GO:0003677">
    <property type="term" value="F:DNA binding"/>
    <property type="evidence" value="ECO:0007669"/>
    <property type="project" value="UniProtKB-KW"/>
</dbReference>
<dbReference type="GO" id="GO:0030246">
    <property type="term" value="F:carbohydrate binding"/>
    <property type="evidence" value="ECO:0007669"/>
    <property type="project" value="InterPro"/>
</dbReference>
<dbReference type="Gene3D" id="1.10.10.60">
    <property type="entry name" value="Homeodomain-like"/>
    <property type="match status" value="1"/>
</dbReference>
<comment type="similarity">
    <text evidence="1">Belongs to the SorC transcriptional regulatory family.</text>
</comment>
<dbReference type="RefSeq" id="WP_119945721.1">
    <property type="nucleotide sequence ID" value="NZ_CBCPJR010000005.1"/>
</dbReference>
<dbReference type="InterPro" id="IPR013324">
    <property type="entry name" value="RNA_pol_sigma_r3/r4-like"/>
</dbReference>
<organism evidence="6 7">
    <name type="scientific">Brochothrix thermosphacta</name>
    <name type="common">Microbacterium thermosphactum</name>
    <dbReference type="NCBI Taxonomy" id="2756"/>
    <lineage>
        <taxon>Bacteria</taxon>
        <taxon>Bacillati</taxon>
        <taxon>Bacillota</taxon>
        <taxon>Bacilli</taxon>
        <taxon>Bacillales</taxon>
        <taxon>Listeriaceae</taxon>
        <taxon>Brochothrix</taxon>
    </lineage>
</organism>
<keyword evidence="4" id="KW-0804">Transcription</keyword>
<dbReference type="InterPro" id="IPR037171">
    <property type="entry name" value="NagB/RpiA_transferase-like"/>
</dbReference>
<protein>
    <submittedName>
        <fullName evidence="6">Deoxyribonucleoside regulator</fullName>
    </submittedName>
</protein>
<dbReference type="PANTHER" id="PTHR34294">
    <property type="entry name" value="TRANSCRIPTIONAL REGULATOR-RELATED"/>
    <property type="match status" value="1"/>
</dbReference>
<dbReference type="SUPFAM" id="SSF88659">
    <property type="entry name" value="Sigma3 and sigma4 domains of RNA polymerase sigma factors"/>
    <property type="match status" value="1"/>
</dbReference>
<dbReference type="Pfam" id="PF04198">
    <property type="entry name" value="Sugar-bind"/>
    <property type="match status" value="1"/>
</dbReference>
<dbReference type="Gene3D" id="3.40.50.1360">
    <property type="match status" value="1"/>
</dbReference>
<evidence type="ECO:0000256" key="3">
    <source>
        <dbReference type="ARBA" id="ARBA00023125"/>
    </source>
</evidence>
<evidence type="ECO:0000313" key="6">
    <source>
        <dbReference type="EMBL" id="SPP30266.1"/>
    </source>
</evidence>
<evidence type="ECO:0000313" key="7">
    <source>
        <dbReference type="Proteomes" id="UP000270190"/>
    </source>
</evidence>
<dbReference type="AlphaFoldDB" id="A0A2X0Q4M9"/>